<dbReference type="InterPro" id="IPR011778">
    <property type="entry name" value="Hydantoinase/dihydroPyrase"/>
</dbReference>
<dbReference type="GO" id="GO:0046872">
    <property type="term" value="F:metal ion binding"/>
    <property type="evidence" value="ECO:0007669"/>
    <property type="project" value="UniProtKB-KW"/>
</dbReference>
<evidence type="ECO:0000256" key="6">
    <source>
        <dbReference type="ARBA" id="ARBA00039113"/>
    </source>
</evidence>
<dbReference type="GO" id="GO:0005829">
    <property type="term" value="C:cytosol"/>
    <property type="evidence" value="ECO:0007669"/>
    <property type="project" value="TreeGrafter"/>
</dbReference>
<evidence type="ECO:0000313" key="9">
    <source>
        <dbReference type="EMBL" id="GIQ86574.1"/>
    </source>
</evidence>
<gene>
    <name evidence="9" type="ORF">KIPB_008452</name>
</gene>
<dbReference type="PANTHER" id="PTHR11647">
    <property type="entry name" value="HYDRANTOINASE/DIHYDROPYRIMIDINASE FAMILY MEMBER"/>
    <property type="match status" value="1"/>
</dbReference>
<comment type="catalytic activity">
    <reaction evidence="5">
        <text>5,6-dihydrouracil + H2O = 3-(carbamoylamino)propanoate + H(+)</text>
        <dbReference type="Rhea" id="RHEA:16121"/>
        <dbReference type="ChEBI" id="CHEBI:11892"/>
        <dbReference type="ChEBI" id="CHEBI:15377"/>
        <dbReference type="ChEBI" id="CHEBI:15378"/>
        <dbReference type="ChEBI" id="CHEBI:15901"/>
        <dbReference type="EC" id="3.5.2.2"/>
    </reaction>
</comment>
<dbReference type="NCBIfam" id="TIGR02033">
    <property type="entry name" value="D-hydantoinase"/>
    <property type="match status" value="1"/>
</dbReference>
<evidence type="ECO:0000256" key="2">
    <source>
        <dbReference type="ARBA" id="ARBA00008829"/>
    </source>
</evidence>
<keyword evidence="10" id="KW-1185">Reference proteome</keyword>
<protein>
    <recommendedName>
        <fullName evidence="6">dihydropyrimidinase</fullName>
        <ecNumber evidence="6">3.5.2.2</ecNumber>
    </recommendedName>
</protein>
<name>A0A9K3CZZ5_9EUKA</name>
<sequence>VKADVLIEGEKIVRVAPSIEATSDMEVVDCEGQYIMPGGIDPHTHLNMPFMGTNVCDGFESGTAAAAAGGTTSIIDFALGPNKAPGSYTDALKTWKSWAAGKALVDYGFHMAVTRWDEQVKEEMAQLVEEGVNSFKMFMAYKGALMVNDSEFISILEHARDLGALPSVHAENGDIVAHLQGYLHSKGVTTPAGHVQSRPPSVETEATTRAVTLATQLRCPLMVVHVTTEGSIRAIREAREAGFPVFGEATCLHLARTEKEYYTDDWAHAAHHVLSPPLRPQRDQDALWDAVRSDVIEHTVTDHACFTTEQKKMGKDCFARIPNGVAGLWERMMVLWELGVVAGQITRKQFVQQASYNTARAYNLLGRKGEVKVGCDADIVVWNPNGKQTLSAE</sequence>
<dbReference type="InterPro" id="IPR006680">
    <property type="entry name" value="Amidohydro-rel"/>
</dbReference>
<dbReference type="OrthoDB" id="10258955at2759"/>
<dbReference type="Proteomes" id="UP000265618">
    <property type="component" value="Unassembled WGS sequence"/>
</dbReference>
<evidence type="ECO:0000256" key="7">
    <source>
        <dbReference type="PIRSR" id="PIRSR611778-50"/>
    </source>
</evidence>
<dbReference type="Pfam" id="PF01979">
    <property type="entry name" value="Amidohydro_1"/>
    <property type="match status" value="1"/>
</dbReference>
<comment type="similarity">
    <text evidence="2">Belongs to the metallo-dependent hydrolases superfamily. Hydantoinase/dihydropyrimidinase family.</text>
</comment>
<feature type="modified residue" description="N6-carboxylysine" evidence="7">
    <location>
        <position position="136"/>
    </location>
</feature>
<evidence type="ECO:0000256" key="3">
    <source>
        <dbReference type="ARBA" id="ARBA00022723"/>
    </source>
</evidence>
<dbReference type="EC" id="3.5.2.2" evidence="6"/>
<dbReference type="InterPro" id="IPR032466">
    <property type="entry name" value="Metal_Hydrolase"/>
</dbReference>
<dbReference type="InterPro" id="IPR011059">
    <property type="entry name" value="Metal-dep_hydrolase_composite"/>
</dbReference>
<evidence type="ECO:0000256" key="1">
    <source>
        <dbReference type="ARBA" id="ARBA00001947"/>
    </source>
</evidence>
<dbReference type="Gene3D" id="3.20.20.140">
    <property type="entry name" value="Metal-dependent hydrolases"/>
    <property type="match status" value="1"/>
</dbReference>
<dbReference type="InterPro" id="IPR050378">
    <property type="entry name" value="Metallo-dep_Hydrolases_sf"/>
</dbReference>
<reference evidence="9 10" key="1">
    <citation type="journal article" date="2018" name="PLoS ONE">
        <title>The draft genome of Kipferlia bialata reveals reductive genome evolution in fornicate parasites.</title>
        <authorList>
            <person name="Tanifuji G."/>
            <person name="Takabayashi S."/>
            <person name="Kume K."/>
            <person name="Takagi M."/>
            <person name="Nakayama T."/>
            <person name="Kamikawa R."/>
            <person name="Inagaki Y."/>
            <person name="Hashimoto T."/>
        </authorList>
    </citation>
    <scope>NUCLEOTIDE SEQUENCE [LARGE SCALE GENOMIC DNA]</scope>
    <source>
        <strain evidence="9">NY0173</strain>
    </source>
</reference>
<comment type="caution">
    <text evidence="9">The sequence shown here is derived from an EMBL/GenBank/DDBJ whole genome shotgun (WGS) entry which is preliminary data.</text>
</comment>
<dbReference type="AlphaFoldDB" id="A0A9K3CZZ5"/>
<accession>A0A9K3CZZ5</accession>
<keyword evidence="3" id="KW-0479">Metal-binding</keyword>
<feature type="non-terminal residue" evidence="9">
    <location>
        <position position="1"/>
    </location>
</feature>
<dbReference type="GO" id="GO:0004157">
    <property type="term" value="F:dihydropyrimidinase activity"/>
    <property type="evidence" value="ECO:0007669"/>
    <property type="project" value="UniProtKB-EC"/>
</dbReference>
<keyword evidence="4" id="KW-0378">Hydrolase</keyword>
<evidence type="ECO:0000256" key="4">
    <source>
        <dbReference type="ARBA" id="ARBA00022801"/>
    </source>
</evidence>
<feature type="non-terminal residue" evidence="9">
    <location>
        <position position="393"/>
    </location>
</feature>
<feature type="domain" description="Amidohydrolase-related" evidence="8">
    <location>
        <begin position="34"/>
        <end position="384"/>
    </location>
</feature>
<evidence type="ECO:0000313" key="10">
    <source>
        <dbReference type="Proteomes" id="UP000265618"/>
    </source>
</evidence>
<evidence type="ECO:0000256" key="5">
    <source>
        <dbReference type="ARBA" id="ARBA00036696"/>
    </source>
</evidence>
<dbReference type="FunFam" id="3.20.20.140:FF:000076">
    <property type="entry name" value="Dihydropyrimidinase like 2"/>
    <property type="match status" value="1"/>
</dbReference>
<dbReference type="SUPFAM" id="SSF51556">
    <property type="entry name" value="Metallo-dependent hydrolases"/>
    <property type="match status" value="1"/>
</dbReference>
<organism evidence="9 10">
    <name type="scientific">Kipferlia bialata</name>
    <dbReference type="NCBI Taxonomy" id="797122"/>
    <lineage>
        <taxon>Eukaryota</taxon>
        <taxon>Metamonada</taxon>
        <taxon>Carpediemonas-like organisms</taxon>
        <taxon>Kipferlia</taxon>
    </lineage>
</organism>
<dbReference type="SUPFAM" id="SSF51338">
    <property type="entry name" value="Composite domain of metallo-dependent hydrolases"/>
    <property type="match status" value="1"/>
</dbReference>
<proteinExistence type="inferred from homology"/>
<evidence type="ECO:0000259" key="8">
    <source>
        <dbReference type="Pfam" id="PF01979"/>
    </source>
</evidence>
<dbReference type="EMBL" id="BDIP01002621">
    <property type="protein sequence ID" value="GIQ86574.1"/>
    <property type="molecule type" value="Genomic_DNA"/>
</dbReference>
<dbReference type="Gene3D" id="2.30.40.10">
    <property type="entry name" value="Urease, subunit C, domain 1"/>
    <property type="match status" value="1"/>
</dbReference>
<comment type="cofactor">
    <cofactor evidence="1">
        <name>Zn(2+)</name>
        <dbReference type="ChEBI" id="CHEBI:29105"/>
    </cofactor>
</comment>
<comment type="PTM">
    <text evidence="7">Carbamylation allows a single lysine to coordinate two divalent metal cations.</text>
</comment>
<dbReference type="PANTHER" id="PTHR11647:SF1">
    <property type="entry name" value="COLLAPSIN RESPONSE MEDIATOR PROTEIN"/>
    <property type="match status" value="1"/>
</dbReference>